<comment type="caution">
    <text evidence="10">The sequence shown here is derived from an EMBL/GenBank/DDBJ whole genome shotgun (WGS) entry which is preliminary data.</text>
</comment>
<dbReference type="GO" id="GO:0016020">
    <property type="term" value="C:membrane"/>
    <property type="evidence" value="ECO:0007669"/>
    <property type="project" value="UniProtKB-SubCell"/>
</dbReference>
<feature type="domain" description="G-protein coupled receptors family 1 profile" evidence="9">
    <location>
        <begin position="25"/>
        <end position="160"/>
    </location>
</feature>
<keyword evidence="6" id="KW-0675">Receptor</keyword>
<evidence type="ECO:0000313" key="10">
    <source>
        <dbReference type="EMBL" id="CAL1542182.1"/>
    </source>
</evidence>
<keyword evidence="2 8" id="KW-0812">Transmembrane</keyword>
<feature type="transmembrane region" description="Helical" evidence="8">
    <location>
        <begin position="124"/>
        <end position="143"/>
    </location>
</feature>
<evidence type="ECO:0000313" key="11">
    <source>
        <dbReference type="Proteomes" id="UP001497497"/>
    </source>
</evidence>
<dbReference type="Pfam" id="PF00001">
    <property type="entry name" value="7tm_1"/>
    <property type="match status" value="1"/>
</dbReference>
<dbReference type="PRINTS" id="PR00237">
    <property type="entry name" value="GPCRRHODOPSN"/>
</dbReference>
<evidence type="ECO:0000256" key="8">
    <source>
        <dbReference type="SAM" id="Phobius"/>
    </source>
</evidence>
<accession>A0AAV2I7I5</accession>
<dbReference type="Gene3D" id="1.20.1070.10">
    <property type="entry name" value="Rhodopsin 7-helix transmembrane proteins"/>
    <property type="match status" value="1"/>
</dbReference>
<proteinExistence type="predicted"/>
<dbReference type="PROSITE" id="PS50262">
    <property type="entry name" value="G_PROTEIN_RECEP_F1_2"/>
    <property type="match status" value="1"/>
</dbReference>
<evidence type="ECO:0000256" key="2">
    <source>
        <dbReference type="ARBA" id="ARBA00022692"/>
    </source>
</evidence>
<keyword evidence="3 8" id="KW-1133">Transmembrane helix</keyword>
<dbReference type="GO" id="GO:0004930">
    <property type="term" value="F:G protein-coupled receptor activity"/>
    <property type="evidence" value="ECO:0007669"/>
    <property type="project" value="UniProtKB-KW"/>
</dbReference>
<sequence>MEKTVLINIPSLIYLGVIGAMGTVGNSLILIVYSRKKKKTATTIFIQFLAVVDLVTDVVIIPATVYIRLFYGDFGVAYLCKTYVFANITMTVVPMLAILAIAVTRYRKICKTFGWQVSPYQAKVTCGVIVVVASLVVSPYIIARSMRQPSSTNGTVCYLD</sequence>
<feature type="transmembrane region" description="Helical" evidence="8">
    <location>
        <begin position="83"/>
        <end position="103"/>
    </location>
</feature>
<name>A0AAV2I7I5_LYMST</name>
<dbReference type="PANTHER" id="PTHR24238">
    <property type="entry name" value="G-PROTEIN COUPLED RECEPTOR"/>
    <property type="match status" value="1"/>
</dbReference>
<dbReference type="InterPro" id="IPR000276">
    <property type="entry name" value="GPCR_Rhodpsn"/>
</dbReference>
<keyword evidence="11" id="KW-1185">Reference proteome</keyword>
<feature type="non-terminal residue" evidence="10">
    <location>
        <position position="160"/>
    </location>
</feature>
<evidence type="ECO:0000256" key="1">
    <source>
        <dbReference type="ARBA" id="ARBA00004141"/>
    </source>
</evidence>
<gene>
    <name evidence="10" type="ORF">GSLYS_00015788001</name>
</gene>
<dbReference type="AlphaFoldDB" id="A0AAV2I7I5"/>
<protein>
    <recommendedName>
        <fullName evidence="9">G-protein coupled receptors family 1 profile domain-containing protein</fullName>
    </recommendedName>
</protein>
<evidence type="ECO:0000256" key="6">
    <source>
        <dbReference type="ARBA" id="ARBA00023170"/>
    </source>
</evidence>
<feature type="transmembrane region" description="Helical" evidence="8">
    <location>
        <begin position="12"/>
        <end position="33"/>
    </location>
</feature>
<evidence type="ECO:0000256" key="5">
    <source>
        <dbReference type="ARBA" id="ARBA00023136"/>
    </source>
</evidence>
<keyword evidence="4" id="KW-0297">G-protein coupled receptor</keyword>
<evidence type="ECO:0000259" key="9">
    <source>
        <dbReference type="PROSITE" id="PS50262"/>
    </source>
</evidence>
<dbReference type="InterPro" id="IPR017452">
    <property type="entry name" value="GPCR_Rhodpsn_7TM"/>
</dbReference>
<organism evidence="10 11">
    <name type="scientific">Lymnaea stagnalis</name>
    <name type="common">Great pond snail</name>
    <name type="synonym">Helix stagnalis</name>
    <dbReference type="NCBI Taxonomy" id="6523"/>
    <lineage>
        <taxon>Eukaryota</taxon>
        <taxon>Metazoa</taxon>
        <taxon>Spiralia</taxon>
        <taxon>Lophotrochozoa</taxon>
        <taxon>Mollusca</taxon>
        <taxon>Gastropoda</taxon>
        <taxon>Heterobranchia</taxon>
        <taxon>Euthyneura</taxon>
        <taxon>Panpulmonata</taxon>
        <taxon>Hygrophila</taxon>
        <taxon>Lymnaeoidea</taxon>
        <taxon>Lymnaeidae</taxon>
        <taxon>Lymnaea</taxon>
    </lineage>
</organism>
<keyword evidence="5 8" id="KW-0472">Membrane</keyword>
<dbReference type="Proteomes" id="UP001497497">
    <property type="component" value="Unassembled WGS sequence"/>
</dbReference>
<keyword evidence="7" id="KW-0807">Transducer</keyword>
<dbReference type="SUPFAM" id="SSF81321">
    <property type="entry name" value="Family A G protein-coupled receptor-like"/>
    <property type="match status" value="1"/>
</dbReference>
<dbReference type="PANTHER" id="PTHR24238:SF47">
    <property type="entry name" value="ECDYSTEROIDS_DOPAMINE RECEPTOR-RELATED"/>
    <property type="match status" value="1"/>
</dbReference>
<evidence type="ECO:0000256" key="3">
    <source>
        <dbReference type="ARBA" id="ARBA00022989"/>
    </source>
</evidence>
<evidence type="ECO:0000256" key="7">
    <source>
        <dbReference type="ARBA" id="ARBA00023224"/>
    </source>
</evidence>
<comment type="subcellular location">
    <subcellularLocation>
        <location evidence="1">Membrane</location>
        <topology evidence="1">Multi-pass membrane protein</topology>
    </subcellularLocation>
</comment>
<reference evidence="10 11" key="1">
    <citation type="submission" date="2024-04" db="EMBL/GenBank/DDBJ databases">
        <authorList>
            <consortium name="Genoscope - CEA"/>
            <person name="William W."/>
        </authorList>
    </citation>
    <scope>NUCLEOTIDE SEQUENCE [LARGE SCALE GENOMIC DNA]</scope>
</reference>
<dbReference type="EMBL" id="CAXITT010000475">
    <property type="protein sequence ID" value="CAL1542182.1"/>
    <property type="molecule type" value="Genomic_DNA"/>
</dbReference>
<evidence type="ECO:0000256" key="4">
    <source>
        <dbReference type="ARBA" id="ARBA00023040"/>
    </source>
</evidence>
<feature type="transmembrane region" description="Helical" evidence="8">
    <location>
        <begin position="45"/>
        <end position="71"/>
    </location>
</feature>